<dbReference type="EMBL" id="LAZR01052554">
    <property type="protein sequence ID" value="KKK82693.1"/>
    <property type="molecule type" value="Genomic_DNA"/>
</dbReference>
<accession>A0A0F8YMP0</accession>
<reference evidence="1" key="1">
    <citation type="journal article" date="2015" name="Nature">
        <title>Complex archaea that bridge the gap between prokaryotes and eukaryotes.</title>
        <authorList>
            <person name="Spang A."/>
            <person name="Saw J.H."/>
            <person name="Jorgensen S.L."/>
            <person name="Zaremba-Niedzwiedzka K."/>
            <person name="Martijn J."/>
            <person name="Lind A.E."/>
            <person name="van Eijk R."/>
            <person name="Schleper C."/>
            <person name="Guy L."/>
            <person name="Ettema T.J."/>
        </authorList>
    </citation>
    <scope>NUCLEOTIDE SEQUENCE</scope>
</reference>
<proteinExistence type="predicted"/>
<evidence type="ECO:0000313" key="1">
    <source>
        <dbReference type="EMBL" id="KKK82693.1"/>
    </source>
</evidence>
<protein>
    <submittedName>
        <fullName evidence="1">Uncharacterized protein</fullName>
    </submittedName>
</protein>
<organism evidence="1">
    <name type="scientific">marine sediment metagenome</name>
    <dbReference type="NCBI Taxonomy" id="412755"/>
    <lineage>
        <taxon>unclassified sequences</taxon>
        <taxon>metagenomes</taxon>
        <taxon>ecological metagenomes</taxon>
    </lineage>
</organism>
<name>A0A0F8YMP0_9ZZZZ</name>
<dbReference type="AlphaFoldDB" id="A0A0F8YMP0"/>
<gene>
    <name evidence="1" type="ORF">LCGC14_2800830</name>
</gene>
<comment type="caution">
    <text evidence="1">The sequence shown here is derived from an EMBL/GenBank/DDBJ whole genome shotgun (WGS) entry which is preliminary data.</text>
</comment>
<sequence length="51" mass="5379">MKCPECGRDRVIIGIALMAANLNELAGAKEALIRGCAACQAFFKGEQEVPA</sequence>